<comment type="subcellular location">
    <subcellularLocation>
        <location evidence="1">Secreted</location>
    </subcellularLocation>
</comment>
<evidence type="ECO:0000256" key="3">
    <source>
        <dbReference type="SAM" id="MobiDB-lite"/>
    </source>
</evidence>
<proteinExistence type="predicted"/>
<sequence>MPDTIRPGFVSGGVTGGQPGDGNDTIFGRGGFDAISGGGGNDLISGGDGDDSLDGGPGDDRVQGDAGSDILRSGRGNDTLDGGEGFDTADYTSDEDPTQAGFRGVIVNLSASSVIWNGETVASKCALDNWGNTDVLIGVEAARGTVRADYLVGSTSDNFLDGWGGNDTLIGGSGDDALRGGSGNDTLDGGEGTDLADYTIIYDSSGFGTAGAIVNLSAASVSVRGQTVAARSAIDNWGGRDTLISIENVTGTQFGDVLIGDEGANVIIGNGGNDTVYGNGGNDILVGGTGANTLVGGSGDDVYFVSSLSALVVEEAGAGTNFLWSLVDGFVVPLHVEVAALGGTARLITASNGGMQLFANASFASTLIGANGNDTLNGSAFDDTLSGGGGNDVIYGNGGADMMIGGAGDDIFVVSDPAARITELAGQGVDIAVLDGNFAFALDAHVEFGLLINDAHILSASDTGSTLVNFGNLAATLTGGAGNDTLFGSAIGGETLVGGAGNDTLVGGGGADTLIGGTGDDTYTIQDAGDVVIEQPGEGNDIAFVHVNGWTVPLGLEVAQLVGLATQLSGGAGSQALVGNVDFASTLDGGAGDDTLIGTSLADRLRGGTGNDVIVSGGGADQLIFDTPNWGADNVFGLVAGSGFGVDLRGSGVSSLAAVSITAFDGGALLNSAQGSIGFFGLTTQQVQDALIL</sequence>
<dbReference type="InterPro" id="IPR011049">
    <property type="entry name" value="Serralysin-like_metalloprot_C"/>
</dbReference>
<keyword evidence="5" id="KW-1185">Reference proteome</keyword>
<evidence type="ECO:0000313" key="4">
    <source>
        <dbReference type="EMBL" id="MCW8085348.1"/>
    </source>
</evidence>
<organism evidence="4 5">
    <name type="scientific">Sabulicella glaciei</name>
    <dbReference type="NCBI Taxonomy" id="2984948"/>
    <lineage>
        <taxon>Bacteria</taxon>
        <taxon>Pseudomonadati</taxon>
        <taxon>Pseudomonadota</taxon>
        <taxon>Alphaproteobacteria</taxon>
        <taxon>Acetobacterales</taxon>
        <taxon>Acetobacteraceae</taxon>
        <taxon>Sabulicella</taxon>
    </lineage>
</organism>
<feature type="compositionally biased region" description="Gly residues" evidence="3">
    <location>
        <begin position="10"/>
        <end position="20"/>
    </location>
</feature>
<name>A0ABT3NT55_9PROT</name>
<dbReference type="SUPFAM" id="SSF51120">
    <property type="entry name" value="beta-Roll"/>
    <property type="match status" value="6"/>
</dbReference>
<dbReference type="Proteomes" id="UP001526430">
    <property type="component" value="Unassembled WGS sequence"/>
</dbReference>
<reference evidence="4 5" key="1">
    <citation type="submission" date="2022-10" db="EMBL/GenBank/DDBJ databases">
        <title>Roseococcus glaciei nov., sp. nov., isolated from glacier.</title>
        <authorList>
            <person name="Liu Q."/>
            <person name="Xin Y.-H."/>
        </authorList>
    </citation>
    <scope>NUCLEOTIDE SEQUENCE [LARGE SCALE GENOMIC DNA]</scope>
    <source>
        <strain evidence="4 5">MDT2-1-1</strain>
    </source>
</reference>
<comment type="caution">
    <text evidence="4">The sequence shown here is derived from an EMBL/GenBank/DDBJ whole genome shotgun (WGS) entry which is preliminary data.</text>
</comment>
<evidence type="ECO:0000256" key="1">
    <source>
        <dbReference type="ARBA" id="ARBA00004613"/>
    </source>
</evidence>
<keyword evidence="2" id="KW-0964">Secreted</keyword>
<dbReference type="Pfam" id="PF00353">
    <property type="entry name" value="HemolysinCabind"/>
    <property type="match status" value="8"/>
</dbReference>
<feature type="compositionally biased region" description="Gly residues" evidence="3">
    <location>
        <begin position="28"/>
        <end position="41"/>
    </location>
</feature>
<protein>
    <submittedName>
        <fullName evidence="4">Calcium-binding protein</fullName>
    </submittedName>
</protein>
<dbReference type="PANTHER" id="PTHR38340:SF1">
    <property type="entry name" value="S-LAYER PROTEIN"/>
    <property type="match status" value="1"/>
</dbReference>
<dbReference type="InterPro" id="IPR050557">
    <property type="entry name" value="RTX_toxin/Mannuronan_C5-epim"/>
</dbReference>
<dbReference type="PROSITE" id="PS00330">
    <property type="entry name" value="HEMOLYSIN_CALCIUM"/>
    <property type="match status" value="6"/>
</dbReference>
<dbReference type="EMBL" id="JAPFQI010000003">
    <property type="protein sequence ID" value="MCW8085348.1"/>
    <property type="molecule type" value="Genomic_DNA"/>
</dbReference>
<evidence type="ECO:0000256" key="2">
    <source>
        <dbReference type="ARBA" id="ARBA00022525"/>
    </source>
</evidence>
<accession>A0ABT3NT55</accession>
<dbReference type="Gene3D" id="2.150.10.10">
    <property type="entry name" value="Serralysin-like metalloprotease, C-terminal"/>
    <property type="match status" value="5"/>
</dbReference>
<dbReference type="PANTHER" id="PTHR38340">
    <property type="entry name" value="S-LAYER PROTEIN"/>
    <property type="match status" value="1"/>
</dbReference>
<dbReference type="PRINTS" id="PR00313">
    <property type="entry name" value="CABNDNGRPT"/>
</dbReference>
<evidence type="ECO:0000313" key="5">
    <source>
        <dbReference type="Proteomes" id="UP001526430"/>
    </source>
</evidence>
<feature type="region of interest" description="Disordered" evidence="3">
    <location>
        <begin position="1"/>
        <end position="98"/>
    </location>
</feature>
<dbReference type="InterPro" id="IPR001343">
    <property type="entry name" value="Hemolysn_Ca-bd"/>
</dbReference>
<dbReference type="RefSeq" id="WP_301589233.1">
    <property type="nucleotide sequence ID" value="NZ_JAPFQI010000003.1"/>
</dbReference>
<gene>
    <name evidence="4" type="ORF">OF850_06905</name>
</gene>
<dbReference type="InterPro" id="IPR018511">
    <property type="entry name" value="Hemolysin-typ_Ca-bd_CS"/>
</dbReference>